<dbReference type="Pfam" id="PF04214">
    <property type="entry name" value="DUF411"/>
    <property type="match status" value="1"/>
</dbReference>
<name>A0ABW7NZR6_9GAMM</name>
<evidence type="ECO:0000313" key="3">
    <source>
        <dbReference type="Proteomes" id="UP001610706"/>
    </source>
</evidence>
<gene>
    <name evidence="2" type="ORF">AB9R89_05055</name>
</gene>
<comment type="caution">
    <text evidence="2">The sequence shown here is derived from an EMBL/GenBank/DDBJ whole genome shotgun (WGS) entry which is preliminary data.</text>
</comment>
<accession>A0ABW7NZR6</accession>
<evidence type="ECO:0000313" key="2">
    <source>
        <dbReference type="EMBL" id="MFH7564692.1"/>
    </source>
</evidence>
<dbReference type="InterPro" id="IPR007332">
    <property type="entry name" value="DUF411"/>
</dbReference>
<reference evidence="2 3" key="1">
    <citation type="submission" date="2024-08" db="EMBL/GenBank/DDBJ databases">
        <title>Oceanimonas smirnovii Genome sequencing and assembly.</title>
        <authorList>
            <person name="Tang B."/>
        </authorList>
    </citation>
    <scope>NUCLEOTIDE SEQUENCE [LARGE SCALE GENOMIC DNA]</scope>
    <source>
        <strain evidence="2 3">OS2020-119</strain>
    </source>
</reference>
<organism evidence="2 3">
    <name type="scientific">Oceanimonas smirnovii</name>
    <dbReference type="NCBI Taxonomy" id="264574"/>
    <lineage>
        <taxon>Bacteria</taxon>
        <taxon>Pseudomonadati</taxon>
        <taxon>Pseudomonadota</taxon>
        <taxon>Gammaproteobacteria</taxon>
        <taxon>Aeromonadales</taxon>
        <taxon>Aeromonadaceae</taxon>
        <taxon>Oceanimonas</taxon>
    </lineage>
</organism>
<dbReference type="Proteomes" id="UP001610706">
    <property type="component" value="Unassembled WGS sequence"/>
</dbReference>
<dbReference type="RefSeq" id="WP_019934579.1">
    <property type="nucleotide sequence ID" value="NZ_CP166302.1"/>
</dbReference>
<keyword evidence="3" id="KW-1185">Reference proteome</keyword>
<evidence type="ECO:0000256" key="1">
    <source>
        <dbReference type="SAM" id="SignalP"/>
    </source>
</evidence>
<protein>
    <submittedName>
        <fullName evidence="2">DUF411 domain-containing protein</fullName>
    </submittedName>
</protein>
<feature type="chain" id="PRO_5045341164" evidence="1">
    <location>
        <begin position="19"/>
        <end position="145"/>
    </location>
</feature>
<feature type="signal peptide" evidence="1">
    <location>
        <begin position="1"/>
        <end position="18"/>
    </location>
</feature>
<dbReference type="EMBL" id="JBGFTR010000005">
    <property type="protein sequence ID" value="MFH7564692.1"/>
    <property type="molecule type" value="Genomic_DNA"/>
</dbReference>
<proteinExistence type="predicted"/>
<sequence>MKKSLMSLALLLAGPALAAPAALPSVTVYKSPTCGCCEDWVEHMRESGFDVTSVDTNYMESVKVRAGVKPSLASCHTAQVGGYVIEGHVPAHDVKQLLQNQPEHRGLTIPGMPQSAPGMDIPGTPYEVLSFDAQGNTAVFSRYPG</sequence>
<keyword evidence="1" id="KW-0732">Signal</keyword>